<reference evidence="9" key="1">
    <citation type="submission" date="2021-11" db="EMBL/GenBank/DDBJ databases">
        <title>Streptomyces corallinus and Kineosporia corallina sp. nov., two new coral-derived marine actinobacteria.</title>
        <authorList>
            <person name="Buangrab K."/>
            <person name="Sutthacheep M."/>
            <person name="Yeemin T."/>
            <person name="Harunari E."/>
            <person name="Igarashi Y."/>
            <person name="Sripreechasak P."/>
            <person name="Kanchanasin P."/>
            <person name="Tanasupawat S."/>
            <person name="Phongsopitanun W."/>
        </authorList>
    </citation>
    <scope>NUCLEOTIDE SEQUENCE</scope>
    <source>
        <strain evidence="9">JCM 31032</strain>
    </source>
</reference>
<sequence length="250" mass="25172">MRALITNDDGVGSDGIRTLTEAALAAGLEVTVAAPHEERSGASAMLSALGNDGRLLIDHTTVAGVPALGVHASPAMIVFVAVRGAFGDPPDIVLSGVNHGPNAGQAVLHSGTVGAGLTAASQGLPALAVSLTGGTPTHFDTARAVADRALTWFLADLGTPYVLNINVPDIPRAQLKGLKPAALAAFGAVQADIGEAGEGFVTTTFHEIADDAEPGTDVALLREGWATATALRPPIASDAVDLTGIDKEQV</sequence>
<protein>
    <recommendedName>
        <fullName evidence="3">5'-nucleotidase</fullName>
        <ecNumber evidence="3">3.1.3.5</ecNumber>
    </recommendedName>
</protein>
<dbReference type="PANTHER" id="PTHR30457:SF12">
    <property type="entry name" value="5'_3'-NUCLEOTIDASE SURE"/>
    <property type="match status" value="1"/>
</dbReference>
<evidence type="ECO:0000259" key="8">
    <source>
        <dbReference type="Pfam" id="PF01975"/>
    </source>
</evidence>
<dbReference type="EC" id="3.1.3.5" evidence="3"/>
<dbReference type="InterPro" id="IPR036523">
    <property type="entry name" value="SurE-like_sf"/>
</dbReference>
<comment type="similarity">
    <text evidence="2">Belongs to the SurE nucleotidase family.</text>
</comment>
<dbReference type="PANTHER" id="PTHR30457">
    <property type="entry name" value="5'-NUCLEOTIDASE SURE"/>
    <property type="match status" value="1"/>
</dbReference>
<dbReference type="InterPro" id="IPR030048">
    <property type="entry name" value="SurE"/>
</dbReference>
<evidence type="ECO:0000256" key="2">
    <source>
        <dbReference type="ARBA" id="ARBA00011062"/>
    </source>
</evidence>
<evidence type="ECO:0000256" key="4">
    <source>
        <dbReference type="ARBA" id="ARBA00022490"/>
    </source>
</evidence>
<dbReference type="SUPFAM" id="SSF64167">
    <property type="entry name" value="SurE-like"/>
    <property type="match status" value="1"/>
</dbReference>
<evidence type="ECO:0000256" key="5">
    <source>
        <dbReference type="ARBA" id="ARBA00022723"/>
    </source>
</evidence>
<comment type="catalytic activity">
    <reaction evidence="1">
        <text>a ribonucleoside 5'-phosphate + H2O = a ribonucleoside + phosphate</text>
        <dbReference type="Rhea" id="RHEA:12484"/>
        <dbReference type="ChEBI" id="CHEBI:15377"/>
        <dbReference type="ChEBI" id="CHEBI:18254"/>
        <dbReference type="ChEBI" id="CHEBI:43474"/>
        <dbReference type="ChEBI" id="CHEBI:58043"/>
        <dbReference type="EC" id="3.1.3.5"/>
    </reaction>
</comment>
<keyword evidence="7" id="KW-0378">Hydrolase</keyword>
<dbReference type="GO" id="GO:0046872">
    <property type="term" value="F:metal ion binding"/>
    <property type="evidence" value="ECO:0007669"/>
    <property type="project" value="UniProtKB-KW"/>
</dbReference>
<keyword evidence="6" id="KW-0547">Nucleotide-binding</keyword>
<dbReference type="GO" id="GO:0004309">
    <property type="term" value="F:exopolyphosphatase activity"/>
    <property type="evidence" value="ECO:0007669"/>
    <property type="project" value="TreeGrafter"/>
</dbReference>
<dbReference type="AlphaFoldDB" id="A0A9X1SUH0"/>
<organism evidence="9 10">
    <name type="scientific">Kineosporia babensis</name>
    <dbReference type="NCBI Taxonomy" id="499548"/>
    <lineage>
        <taxon>Bacteria</taxon>
        <taxon>Bacillati</taxon>
        <taxon>Actinomycetota</taxon>
        <taxon>Actinomycetes</taxon>
        <taxon>Kineosporiales</taxon>
        <taxon>Kineosporiaceae</taxon>
        <taxon>Kineosporia</taxon>
    </lineage>
</organism>
<evidence type="ECO:0000256" key="7">
    <source>
        <dbReference type="ARBA" id="ARBA00022801"/>
    </source>
</evidence>
<evidence type="ECO:0000313" key="9">
    <source>
        <dbReference type="EMBL" id="MCD5312879.1"/>
    </source>
</evidence>
<comment type="caution">
    <text evidence="9">The sequence shown here is derived from an EMBL/GenBank/DDBJ whole genome shotgun (WGS) entry which is preliminary data.</text>
</comment>
<dbReference type="RefSeq" id="WP_231443556.1">
    <property type="nucleotide sequence ID" value="NZ_JAJOMB010000009.1"/>
</dbReference>
<feature type="domain" description="Survival protein SurE-like phosphatase/nucleotidase" evidence="8">
    <location>
        <begin position="4"/>
        <end position="182"/>
    </location>
</feature>
<keyword evidence="10" id="KW-1185">Reference proteome</keyword>
<dbReference type="Proteomes" id="UP001138997">
    <property type="component" value="Unassembled WGS sequence"/>
</dbReference>
<dbReference type="EMBL" id="JAJOMB010000009">
    <property type="protein sequence ID" value="MCD5312879.1"/>
    <property type="molecule type" value="Genomic_DNA"/>
</dbReference>
<evidence type="ECO:0000256" key="1">
    <source>
        <dbReference type="ARBA" id="ARBA00000815"/>
    </source>
</evidence>
<dbReference type="Pfam" id="PF01975">
    <property type="entry name" value="SurE"/>
    <property type="match status" value="1"/>
</dbReference>
<accession>A0A9X1SUH0</accession>
<keyword evidence="5" id="KW-0479">Metal-binding</keyword>
<dbReference type="GO" id="GO:0008254">
    <property type="term" value="F:3'-nucleotidase activity"/>
    <property type="evidence" value="ECO:0007669"/>
    <property type="project" value="TreeGrafter"/>
</dbReference>
<gene>
    <name evidence="9" type="ORF">LR394_18385</name>
</gene>
<keyword evidence="4" id="KW-0963">Cytoplasm</keyword>
<dbReference type="Gene3D" id="3.40.1210.10">
    <property type="entry name" value="Survival protein SurE-like phosphatase/nucleotidase"/>
    <property type="match status" value="1"/>
</dbReference>
<dbReference type="GO" id="GO:0008253">
    <property type="term" value="F:5'-nucleotidase activity"/>
    <property type="evidence" value="ECO:0007669"/>
    <property type="project" value="UniProtKB-EC"/>
</dbReference>
<evidence type="ECO:0000313" key="10">
    <source>
        <dbReference type="Proteomes" id="UP001138997"/>
    </source>
</evidence>
<name>A0A9X1SUH0_9ACTN</name>
<evidence type="ECO:0000256" key="3">
    <source>
        <dbReference type="ARBA" id="ARBA00012643"/>
    </source>
</evidence>
<evidence type="ECO:0000256" key="6">
    <source>
        <dbReference type="ARBA" id="ARBA00022741"/>
    </source>
</evidence>
<dbReference type="GO" id="GO:0000166">
    <property type="term" value="F:nucleotide binding"/>
    <property type="evidence" value="ECO:0007669"/>
    <property type="project" value="UniProtKB-KW"/>
</dbReference>
<dbReference type="InterPro" id="IPR002828">
    <property type="entry name" value="SurE-like_Pase/nucleotidase"/>
</dbReference>
<proteinExistence type="inferred from homology"/>